<dbReference type="Proteomes" id="UP000175707">
    <property type="component" value="Unassembled WGS sequence"/>
</dbReference>
<proteinExistence type="predicted"/>
<dbReference type="EMBL" id="LZYE01000162">
    <property type="protein sequence ID" value="OFC36396.1"/>
    <property type="molecule type" value="Genomic_DNA"/>
</dbReference>
<sequence>MVLFSLCNSFVPQPLALNVPATVFLVGLLFSSLRAADRDSGNAWGATWLYFRQTARDLALLARDAFLIMLVLGFLIALFFATYAAATHGIGHVKPEIGYRQLPHWIKSGILQGATMLTLGVFLPGVVPMIFLTMSVGNQPLLHYVTGYNAAVLNMRVTYIVSFAGLLACNLLPSVLRQMPALWFGYLLLCGFAAAFWWFGAWGYLWCREMFEGTEENAKETAKQRSRKHAVVSAGT</sequence>
<gene>
    <name evidence="2" type="ORF">BAE27_06360</name>
    <name evidence="3" type="ORF">BAE30_02790</name>
</gene>
<keyword evidence="1" id="KW-0472">Membrane</keyword>
<feature type="transmembrane region" description="Helical" evidence="1">
    <location>
        <begin position="15"/>
        <end position="33"/>
    </location>
</feature>
<comment type="caution">
    <text evidence="3">The sequence shown here is derived from an EMBL/GenBank/DDBJ whole genome shotgun (WGS) entry which is preliminary data.</text>
</comment>
<dbReference type="EMBL" id="LZYH01000280">
    <property type="protein sequence ID" value="OFC62163.1"/>
    <property type="molecule type" value="Genomic_DNA"/>
</dbReference>
<accession>A0A1E7Z086</accession>
<feature type="transmembrane region" description="Helical" evidence="1">
    <location>
        <begin position="66"/>
        <end position="90"/>
    </location>
</feature>
<evidence type="ECO:0000313" key="3">
    <source>
        <dbReference type="EMBL" id="OFC62163.1"/>
    </source>
</evidence>
<protein>
    <submittedName>
        <fullName evidence="3">Uncharacterized protein</fullName>
    </submittedName>
</protein>
<evidence type="ECO:0000313" key="5">
    <source>
        <dbReference type="Proteomes" id="UP000175707"/>
    </source>
</evidence>
<dbReference type="RefSeq" id="WP_070113548.1">
    <property type="nucleotide sequence ID" value="NZ_LZYE01000162.1"/>
</dbReference>
<reference evidence="4 5" key="1">
    <citation type="submission" date="2016-06" db="EMBL/GenBank/DDBJ databases">
        <title>Gene turnover analysis identifies the evolutionary adaptation of the extremophile Acidithiobacillus caldus.</title>
        <authorList>
            <person name="Zhang X."/>
        </authorList>
    </citation>
    <scope>NUCLEOTIDE SEQUENCE [LARGE SCALE GENOMIC DNA]</scope>
    <source>
        <strain evidence="2 4">DX</strain>
        <strain evidence="3 5">S1</strain>
    </source>
</reference>
<dbReference type="Proteomes" id="UP000175616">
    <property type="component" value="Unassembled WGS sequence"/>
</dbReference>
<evidence type="ECO:0000313" key="2">
    <source>
        <dbReference type="EMBL" id="OFC36396.1"/>
    </source>
</evidence>
<feature type="transmembrane region" description="Helical" evidence="1">
    <location>
        <begin position="110"/>
        <end position="136"/>
    </location>
</feature>
<name>A0A1E7Z086_9PROT</name>
<keyword evidence="1" id="KW-1133">Transmembrane helix</keyword>
<keyword evidence="1" id="KW-0812">Transmembrane</keyword>
<dbReference type="AlphaFoldDB" id="A0A1E7Z086"/>
<feature type="transmembrane region" description="Helical" evidence="1">
    <location>
        <begin position="182"/>
        <end position="205"/>
    </location>
</feature>
<organism evidence="3 5">
    <name type="scientific">Acidithiobacillus caldus</name>
    <dbReference type="NCBI Taxonomy" id="33059"/>
    <lineage>
        <taxon>Bacteria</taxon>
        <taxon>Pseudomonadati</taxon>
        <taxon>Pseudomonadota</taxon>
        <taxon>Acidithiobacillia</taxon>
        <taxon>Acidithiobacillales</taxon>
        <taxon>Acidithiobacillaceae</taxon>
        <taxon>Acidithiobacillus</taxon>
    </lineage>
</organism>
<evidence type="ECO:0000256" key="1">
    <source>
        <dbReference type="SAM" id="Phobius"/>
    </source>
</evidence>
<evidence type="ECO:0000313" key="4">
    <source>
        <dbReference type="Proteomes" id="UP000175616"/>
    </source>
</evidence>